<protein>
    <submittedName>
        <fullName evidence="12">Pacifastin-like protease inhibitor cvp4</fullName>
    </submittedName>
</protein>
<feature type="non-terminal residue" evidence="12">
    <location>
        <position position="1"/>
    </location>
</feature>
<keyword evidence="9" id="KW-0732">Signal</keyword>
<evidence type="ECO:0000256" key="9">
    <source>
        <dbReference type="SAM" id="SignalP"/>
    </source>
</evidence>
<comment type="subcellular location">
    <subcellularLocation>
        <location evidence="1">Secreted</location>
    </subcellularLocation>
</comment>
<evidence type="ECO:0000256" key="1">
    <source>
        <dbReference type="ARBA" id="ARBA00004613"/>
    </source>
</evidence>
<feature type="domain" description="Pacifastin" evidence="10">
    <location>
        <begin position="85"/>
        <end position="119"/>
    </location>
</feature>
<feature type="compositionally biased region" description="Basic residues" evidence="8">
    <location>
        <begin position="115"/>
        <end position="126"/>
    </location>
</feature>
<keyword evidence="2" id="KW-0964">Secreted</keyword>
<reference evidence="13" key="3">
    <citation type="submission" date="2014-09" db="EMBL/GenBank/DDBJ databases">
        <title>Lygus hesperus Antennal Transcriptome.</title>
        <authorList>
            <person name="Hull J."/>
        </authorList>
    </citation>
    <scope>NUCLEOTIDE SEQUENCE</scope>
</reference>
<feature type="disulfide bond" evidence="7">
    <location>
        <begin position="88"/>
        <end position="103"/>
    </location>
</feature>
<proteinExistence type="inferred from homology"/>
<evidence type="ECO:0000256" key="8">
    <source>
        <dbReference type="SAM" id="MobiDB-lite"/>
    </source>
</evidence>
<dbReference type="Pfam" id="PF05375">
    <property type="entry name" value="Pacifastin_I"/>
    <property type="match status" value="2"/>
</dbReference>
<reference evidence="12" key="1">
    <citation type="journal article" date="2014" name="PLoS ONE">
        <title>Transcriptome-Based Identification of ABC Transporters in the Western Tarnished Plant Bug Lygus hesperus.</title>
        <authorList>
            <person name="Hull J.J."/>
            <person name="Chaney K."/>
            <person name="Geib S.M."/>
            <person name="Fabrick J.A."/>
            <person name="Brent C.S."/>
            <person name="Walsh D."/>
            <person name="Lavine L.C."/>
        </authorList>
    </citation>
    <scope>NUCLEOTIDE SEQUENCE</scope>
</reference>
<evidence type="ECO:0000256" key="4">
    <source>
        <dbReference type="ARBA" id="ARBA00022900"/>
    </source>
</evidence>
<feature type="signal peptide" evidence="9">
    <location>
        <begin position="1"/>
        <end position="30"/>
    </location>
</feature>
<feature type="disulfide bond" evidence="7">
    <location>
        <begin position="37"/>
        <end position="52"/>
    </location>
</feature>
<keyword evidence="3 7" id="KW-0646">Protease inhibitor</keyword>
<dbReference type="GO" id="GO:0004867">
    <property type="term" value="F:serine-type endopeptidase inhibitor activity"/>
    <property type="evidence" value="ECO:0007669"/>
    <property type="project" value="UniProtKB-UniRule"/>
</dbReference>
<evidence type="ECO:0000313" key="13">
    <source>
        <dbReference type="EMBL" id="JAG48089.1"/>
    </source>
</evidence>
<feature type="disulfide bond" evidence="7">
    <location>
        <begin position="98"/>
        <end position="116"/>
    </location>
</feature>
<organism evidence="12">
    <name type="scientific">Lygus hesperus</name>
    <name type="common">Western plant bug</name>
    <dbReference type="NCBI Taxonomy" id="30085"/>
    <lineage>
        <taxon>Eukaryota</taxon>
        <taxon>Metazoa</taxon>
        <taxon>Ecdysozoa</taxon>
        <taxon>Arthropoda</taxon>
        <taxon>Hexapoda</taxon>
        <taxon>Insecta</taxon>
        <taxon>Pterygota</taxon>
        <taxon>Neoptera</taxon>
        <taxon>Paraneoptera</taxon>
        <taxon>Hemiptera</taxon>
        <taxon>Heteroptera</taxon>
        <taxon>Panheteroptera</taxon>
        <taxon>Cimicomorpha</taxon>
        <taxon>Miridae</taxon>
        <taxon>Mirini</taxon>
        <taxon>Lygus</taxon>
    </lineage>
</organism>
<evidence type="ECO:0000256" key="6">
    <source>
        <dbReference type="ARBA" id="ARBA00029459"/>
    </source>
</evidence>
<evidence type="ECO:0000259" key="10">
    <source>
        <dbReference type="PROSITE" id="PS51446"/>
    </source>
</evidence>
<evidence type="ECO:0000256" key="3">
    <source>
        <dbReference type="ARBA" id="ARBA00022690"/>
    </source>
</evidence>
<dbReference type="EMBL" id="GBRD01017738">
    <property type="protein sequence ID" value="JAG48089.1"/>
    <property type="molecule type" value="Transcribed_RNA"/>
</dbReference>
<sequence length="126" mass="13738">LFNVKTMSHSRSTAFFVGCALLCIAVAANAIDFSKPCEEGKHWKDDCHTCHCSNGRPVCTRELCDSEAPATPVLPTPLSGATTEKTSCTPGEKWMEDCNNCICDNEGEPECSRRLCGRPSKKNPLK</sequence>
<reference evidence="12" key="2">
    <citation type="submission" date="2014-07" db="EMBL/GenBank/DDBJ databases">
        <authorList>
            <person name="Hull J."/>
        </authorList>
    </citation>
    <scope>NUCLEOTIDE SEQUENCE</scope>
</reference>
<accession>A0A0A9XYH8</accession>
<comment type="caution">
    <text evidence="7">Lacks conserved residue(s) required for the propagation of feature annotation.</text>
</comment>
<gene>
    <name evidence="12" type="primary">cvp4_0</name>
    <name evidence="11" type="synonym">cvp4_1</name>
    <name evidence="12" type="ORF">CM83_16179</name>
    <name evidence="11" type="ORF">CM83_16181</name>
</gene>
<dbReference type="SUPFAM" id="SSF57283">
    <property type="entry name" value="PMP inhibitors"/>
    <property type="match status" value="2"/>
</dbReference>
<evidence type="ECO:0000313" key="12">
    <source>
        <dbReference type="EMBL" id="JAG24431.1"/>
    </source>
</evidence>
<evidence type="ECO:0000256" key="5">
    <source>
        <dbReference type="ARBA" id="ARBA00023157"/>
    </source>
</evidence>
<dbReference type="AlphaFoldDB" id="A0A0A9XYH8"/>
<comment type="similarity">
    <text evidence="6 7">Belongs to the protease inhibitor I19 family.</text>
</comment>
<feature type="disulfide bond" evidence="7">
    <location>
        <begin position="101"/>
        <end position="111"/>
    </location>
</feature>
<keyword evidence="4 7" id="KW-0722">Serine protease inhibitor</keyword>
<dbReference type="EMBL" id="GBHO01024380">
    <property type="protein sequence ID" value="JAG19224.1"/>
    <property type="molecule type" value="Transcribed_RNA"/>
</dbReference>
<evidence type="ECO:0000256" key="2">
    <source>
        <dbReference type="ARBA" id="ARBA00022525"/>
    </source>
</evidence>
<dbReference type="InterPro" id="IPR008037">
    <property type="entry name" value="Pacifastin_dom"/>
</dbReference>
<feature type="domain" description="Pacifastin" evidence="10">
    <location>
        <begin position="34"/>
        <end position="67"/>
    </location>
</feature>
<dbReference type="EMBL" id="GBHO01019173">
    <property type="protein sequence ID" value="JAG24431.1"/>
    <property type="molecule type" value="Transcribed_RNA"/>
</dbReference>
<name>A0A0A9XYH8_LYGHE</name>
<dbReference type="InterPro" id="IPR036201">
    <property type="entry name" value="Pacifastin_dom_sf"/>
</dbReference>
<evidence type="ECO:0000256" key="7">
    <source>
        <dbReference type="PROSITE-ProRule" id="PRU00776"/>
    </source>
</evidence>
<dbReference type="PROSITE" id="PS51446">
    <property type="entry name" value="PACIFASTIN"/>
    <property type="match status" value="2"/>
</dbReference>
<evidence type="ECO:0000313" key="11">
    <source>
        <dbReference type="EMBL" id="JAG19224.1"/>
    </source>
</evidence>
<dbReference type="GO" id="GO:0005576">
    <property type="term" value="C:extracellular region"/>
    <property type="evidence" value="ECO:0007669"/>
    <property type="project" value="UniProtKB-SubCell"/>
</dbReference>
<feature type="region of interest" description="Disordered" evidence="8">
    <location>
        <begin position="107"/>
        <end position="126"/>
    </location>
</feature>
<feature type="chain" id="PRO_5015033913" evidence="9">
    <location>
        <begin position="31"/>
        <end position="126"/>
    </location>
</feature>
<keyword evidence="5 7" id="KW-1015">Disulfide bond</keyword>